<proteinExistence type="predicted"/>
<dbReference type="HOGENOM" id="CLU_1355570_0_0_1"/>
<evidence type="ECO:0000256" key="1">
    <source>
        <dbReference type="SAM" id="SignalP"/>
    </source>
</evidence>
<feature type="chain" id="PRO_5013311407" evidence="1">
    <location>
        <begin position="16"/>
        <end position="202"/>
    </location>
</feature>
<organism evidence="2 3">
    <name type="scientific">Vavraia culicis (isolate floridensis)</name>
    <name type="common">Microsporidian parasite</name>
    <dbReference type="NCBI Taxonomy" id="948595"/>
    <lineage>
        <taxon>Eukaryota</taxon>
        <taxon>Fungi</taxon>
        <taxon>Fungi incertae sedis</taxon>
        <taxon>Microsporidia</taxon>
        <taxon>Pleistophoridae</taxon>
        <taxon>Vavraia</taxon>
    </lineage>
</organism>
<evidence type="ECO:0000313" key="3">
    <source>
        <dbReference type="Proteomes" id="UP000011081"/>
    </source>
</evidence>
<reference evidence="3" key="1">
    <citation type="submission" date="2011-03" db="EMBL/GenBank/DDBJ databases">
        <title>The genome sequence of Vavraia culicis strain floridensis.</title>
        <authorList>
            <consortium name="The Broad Institute Genome Sequencing Platform"/>
            <person name="Cuomo C."/>
            <person name="Becnel J."/>
            <person name="Sanscrainte N."/>
            <person name="Young S.K."/>
            <person name="Zeng Q."/>
            <person name="Gargeya S."/>
            <person name="Fitzgerald M."/>
            <person name="Haas B."/>
            <person name="Abouelleil A."/>
            <person name="Alvarado L."/>
            <person name="Arachchi H.M."/>
            <person name="Berlin A."/>
            <person name="Chapman S.B."/>
            <person name="Gearin G."/>
            <person name="Goldberg J."/>
            <person name="Griggs A."/>
            <person name="Gujja S."/>
            <person name="Hansen M."/>
            <person name="Heiman D."/>
            <person name="Howarth C."/>
            <person name="Larimer J."/>
            <person name="Lui A."/>
            <person name="MacDonald P.J.P."/>
            <person name="McCowen C."/>
            <person name="Montmayeur A."/>
            <person name="Murphy C."/>
            <person name="Neiman D."/>
            <person name="Pearson M."/>
            <person name="Priest M."/>
            <person name="Roberts A."/>
            <person name="Saif S."/>
            <person name="Shea T."/>
            <person name="Sisk P."/>
            <person name="Stolte C."/>
            <person name="Sykes S."/>
            <person name="Wortman J."/>
            <person name="Nusbaum C."/>
            <person name="Birren B."/>
        </authorList>
    </citation>
    <scope>NUCLEOTIDE SEQUENCE [LARGE SCALE GENOMIC DNA]</scope>
    <source>
        <strain evidence="3">floridensis</strain>
    </source>
</reference>
<protein>
    <submittedName>
        <fullName evidence="2">Uncharacterized protein</fullName>
    </submittedName>
</protein>
<dbReference type="GeneID" id="19880473"/>
<dbReference type="EMBL" id="GL877487">
    <property type="protein sequence ID" value="ELA45897.1"/>
    <property type="molecule type" value="Genomic_DNA"/>
</dbReference>
<accession>L2GRB5</accession>
<keyword evidence="3" id="KW-1185">Reference proteome</keyword>
<dbReference type="InParanoid" id="L2GRB5"/>
<evidence type="ECO:0000313" key="2">
    <source>
        <dbReference type="EMBL" id="ELA45897.1"/>
    </source>
</evidence>
<dbReference type="VEuPathDB" id="MicrosporidiaDB:VCUG_02612"/>
<gene>
    <name evidence="2" type="ORF">VCUG_02612</name>
</gene>
<name>L2GRB5_VAVCU</name>
<keyword evidence="1" id="KW-0732">Signal</keyword>
<dbReference type="AlphaFoldDB" id="L2GRB5"/>
<feature type="signal peptide" evidence="1">
    <location>
        <begin position="1"/>
        <end position="15"/>
    </location>
</feature>
<sequence length="202" mass="22954">MDMLFMFVCFTACSSVFLNIECDPDDGTWQDDLSPDLPYKRKELANGDESFHVKGCFVGFAQKNSSGIVTGLRMRVSGNLPGDYILAVGYALGWVSRDKAMELREAAKAIDFGLTCLVPNSWKSRHVKEEGNFRTEWVTEDLFKEKIDWLFMFKRRYEGENGSLSISGKSKVELDEVKERVVFLHTHSPIRFSEEPVGCSIQ</sequence>
<dbReference type="Proteomes" id="UP000011081">
    <property type="component" value="Unassembled WGS sequence"/>
</dbReference>
<dbReference type="RefSeq" id="XP_008075621.1">
    <property type="nucleotide sequence ID" value="XM_008077430.1"/>
</dbReference>